<evidence type="ECO:0000313" key="3">
    <source>
        <dbReference type="EMBL" id="KAJ1983509.1"/>
    </source>
</evidence>
<gene>
    <name evidence="3" type="ORF">H4R34_001234</name>
</gene>
<name>A0A9W8EDZ3_9FUNG</name>
<evidence type="ECO:0000256" key="2">
    <source>
        <dbReference type="SAM" id="SignalP"/>
    </source>
</evidence>
<feature type="signal peptide" evidence="2">
    <location>
        <begin position="1"/>
        <end position="20"/>
    </location>
</feature>
<dbReference type="AlphaFoldDB" id="A0A9W8EDZ3"/>
<organism evidence="3 4">
    <name type="scientific">Dimargaris verticillata</name>
    <dbReference type="NCBI Taxonomy" id="2761393"/>
    <lineage>
        <taxon>Eukaryota</taxon>
        <taxon>Fungi</taxon>
        <taxon>Fungi incertae sedis</taxon>
        <taxon>Zoopagomycota</taxon>
        <taxon>Kickxellomycotina</taxon>
        <taxon>Dimargaritomycetes</taxon>
        <taxon>Dimargaritales</taxon>
        <taxon>Dimargaritaceae</taxon>
        <taxon>Dimargaris</taxon>
    </lineage>
</organism>
<keyword evidence="4" id="KW-1185">Reference proteome</keyword>
<feature type="compositionally biased region" description="Low complexity" evidence="1">
    <location>
        <begin position="62"/>
        <end position="73"/>
    </location>
</feature>
<sequence>MQLAAFATLVLVLAATSSHAAPVKPNSEMDNIDLGLKQGDADASGSKPQYSAPTMVAKNYGEPAPAQAPEQEQSQACADENRPAKMQGGGCGLDLDICSWFDFDLSCW</sequence>
<reference evidence="3" key="1">
    <citation type="submission" date="2022-07" db="EMBL/GenBank/DDBJ databases">
        <title>Phylogenomic reconstructions and comparative analyses of Kickxellomycotina fungi.</title>
        <authorList>
            <person name="Reynolds N.K."/>
            <person name="Stajich J.E."/>
            <person name="Barry K."/>
            <person name="Grigoriev I.V."/>
            <person name="Crous P."/>
            <person name="Smith M.E."/>
        </authorList>
    </citation>
    <scope>NUCLEOTIDE SEQUENCE</scope>
    <source>
        <strain evidence="3">RSA 567</strain>
    </source>
</reference>
<feature type="region of interest" description="Disordered" evidence="1">
    <location>
        <begin position="22"/>
        <end position="83"/>
    </location>
</feature>
<dbReference type="EMBL" id="JANBQB010000052">
    <property type="protein sequence ID" value="KAJ1983509.1"/>
    <property type="molecule type" value="Genomic_DNA"/>
</dbReference>
<feature type="chain" id="PRO_5040778645" evidence="2">
    <location>
        <begin position="21"/>
        <end position="108"/>
    </location>
</feature>
<evidence type="ECO:0000256" key="1">
    <source>
        <dbReference type="SAM" id="MobiDB-lite"/>
    </source>
</evidence>
<proteinExistence type="predicted"/>
<evidence type="ECO:0000313" key="4">
    <source>
        <dbReference type="Proteomes" id="UP001151582"/>
    </source>
</evidence>
<dbReference type="Proteomes" id="UP001151582">
    <property type="component" value="Unassembled WGS sequence"/>
</dbReference>
<comment type="caution">
    <text evidence="3">The sequence shown here is derived from an EMBL/GenBank/DDBJ whole genome shotgun (WGS) entry which is preliminary data.</text>
</comment>
<keyword evidence="2" id="KW-0732">Signal</keyword>
<protein>
    <submittedName>
        <fullName evidence="3">Uncharacterized protein</fullName>
    </submittedName>
</protein>
<accession>A0A9W8EDZ3</accession>